<evidence type="ECO:0000256" key="10">
    <source>
        <dbReference type="PROSITE-ProRule" id="PRU10141"/>
    </source>
</evidence>
<feature type="binding site" evidence="10">
    <location>
        <position position="515"/>
    </location>
    <ligand>
        <name>ATP</name>
        <dbReference type="ChEBI" id="CHEBI:30616"/>
    </ligand>
</feature>
<dbReference type="SMART" id="SM00220">
    <property type="entry name" value="S_TKc"/>
    <property type="match status" value="1"/>
</dbReference>
<evidence type="ECO:0000259" key="12">
    <source>
        <dbReference type="PROSITE" id="PS50011"/>
    </source>
</evidence>
<keyword evidence="11" id="KW-0175">Coiled coil</keyword>
<dbReference type="EC" id="2.7.11.1" evidence="2"/>
<evidence type="ECO:0000256" key="5">
    <source>
        <dbReference type="ARBA" id="ARBA00022741"/>
    </source>
</evidence>
<accession>A0A8S1MZN1</accession>
<dbReference type="InterPro" id="IPR017441">
    <property type="entry name" value="Protein_kinase_ATP_BS"/>
</dbReference>
<dbReference type="FunFam" id="1.10.510.10:FF:000604">
    <property type="entry name" value="AGC protein kinase"/>
    <property type="match status" value="1"/>
</dbReference>
<dbReference type="InterPro" id="IPR008271">
    <property type="entry name" value="Ser/Thr_kinase_AS"/>
</dbReference>
<feature type="domain" description="Protein kinase" evidence="12">
    <location>
        <begin position="486"/>
        <end position="786"/>
    </location>
</feature>
<dbReference type="AlphaFoldDB" id="A0A8S1MZN1"/>
<dbReference type="Proteomes" id="UP000688137">
    <property type="component" value="Unassembled WGS sequence"/>
</dbReference>
<evidence type="ECO:0000313" key="14">
    <source>
        <dbReference type="Proteomes" id="UP000688137"/>
    </source>
</evidence>
<evidence type="ECO:0000256" key="3">
    <source>
        <dbReference type="ARBA" id="ARBA00022527"/>
    </source>
</evidence>
<organism evidence="13 14">
    <name type="scientific">Paramecium primaurelia</name>
    <dbReference type="NCBI Taxonomy" id="5886"/>
    <lineage>
        <taxon>Eukaryota</taxon>
        <taxon>Sar</taxon>
        <taxon>Alveolata</taxon>
        <taxon>Ciliophora</taxon>
        <taxon>Intramacronucleata</taxon>
        <taxon>Oligohymenophorea</taxon>
        <taxon>Peniculida</taxon>
        <taxon>Parameciidae</taxon>
        <taxon>Paramecium</taxon>
    </lineage>
</organism>
<proteinExistence type="inferred from homology"/>
<dbReference type="FunFam" id="3.30.200.20:FF:000633">
    <property type="entry name" value="Protein kinase, putative"/>
    <property type="match status" value="1"/>
</dbReference>
<comment type="similarity">
    <text evidence="1">Belongs to the protein kinase superfamily. AGC Ser/Thr protein kinase family.</text>
</comment>
<dbReference type="GO" id="GO:0035556">
    <property type="term" value="P:intracellular signal transduction"/>
    <property type="evidence" value="ECO:0007669"/>
    <property type="project" value="TreeGrafter"/>
</dbReference>
<feature type="coiled-coil region" evidence="11">
    <location>
        <begin position="822"/>
        <end position="884"/>
    </location>
</feature>
<dbReference type="PROSITE" id="PS00108">
    <property type="entry name" value="PROTEIN_KINASE_ST"/>
    <property type="match status" value="1"/>
</dbReference>
<evidence type="ECO:0000256" key="11">
    <source>
        <dbReference type="SAM" id="Coils"/>
    </source>
</evidence>
<dbReference type="PANTHER" id="PTHR24356:SF1">
    <property type="entry name" value="SERINE_THREONINE-PROTEIN KINASE GREATWALL"/>
    <property type="match status" value="1"/>
</dbReference>
<dbReference type="InterPro" id="IPR050236">
    <property type="entry name" value="Ser_Thr_kinase_AGC"/>
</dbReference>
<keyword evidence="14" id="KW-1185">Reference proteome</keyword>
<keyword evidence="6" id="KW-0418">Kinase</keyword>
<evidence type="ECO:0000256" key="4">
    <source>
        <dbReference type="ARBA" id="ARBA00022679"/>
    </source>
</evidence>
<dbReference type="PANTHER" id="PTHR24356">
    <property type="entry name" value="SERINE/THREONINE-PROTEIN KINASE"/>
    <property type="match status" value="1"/>
</dbReference>
<keyword evidence="7 10" id="KW-0067">ATP-binding</keyword>
<evidence type="ECO:0000256" key="6">
    <source>
        <dbReference type="ARBA" id="ARBA00022777"/>
    </source>
</evidence>
<comment type="catalytic activity">
    <reaction evidence="9">
        <text>L-seryl-[protein] + ATP = O-phospho-L-seryl-[protein] + ADP + H(+)</text>
        <dbReference type="Rhea" id="RHEA:17989"/>
        <dbReference type="Rhea" id="RHEA-COMP:9863"/>
        <dbReference type="Rhea" id="RHEA-COMP:11604"/>
        <dbReference type="ChEBI" id="CHEBI:15378"/>
        <dbReference type="ChEBI" id="CHEBI:29999"/>
        <dbReference type="ChEBI" id="CHEBI:30616"/>
        <dbReference type="ChEBI" id="CHEBI:83421"/>
        <dbReference type="ChEBI" id="CHEBI:456216"/>
        <dbReference type="EC" id="2.7.11.1"/>
    </reaction>
</comment>
<sequence>MKQNKVRRKSQHDYHDQSELIYKKIIVDDSPLDFHQKRHLLQQLQQNLKTTSMSFSKSSATSRLLIYLNDMIMKLNQIESNLDQQDCQTLEHLIQDMVSQYSSIPILNQSQSKLRLQQPQKQWNVSVKQLESLIHQCIIVLNKLLMDLDYSHLKVFSIFMNKQIQHLQKKKDQILKDNLSVCRICDQEINMNIMQQHSQGCLEKANIKKLLVQENLILASISEKAYQIKHDIQVKQGMKLMKELKNQSKRVFRQDDVKEEELGSINQALSSIYQHAEKILNQPENEELKSNMLLVSELSMALLNITHQQSKQIIIDAQNSLKNRIEHLKKIQQIQNKETESQIDSIKKNFLNKANSISFIHSKFSNQLNQNPLMKQNSLQPKTKAIKPLFGEKNKSVHLTPDIHSRPQQIQKLSKFKMEKQKEEEEDEDEDDFNSKQILKTEVIEDDDVDMNVQKEIFKEKGYNSDSEVVTFKDNQNNNTVRMADFDIIKPLGQGAFGGVLLCKKKTSQDLYAIKIIDCANSSLETLKAERNIFEILTGDFVVKAYYSFVHDHYYCFVQEYMVGGDFANILKVYGALDETYVQFYLAEIVLALEYLRKNNIVHRDLKPDNILLDSQGHAKLADFGLSAQGMNTKLKKQLQRQQNFKIKGIVGDMIQNYHINYEPQYNINKSHKKQSNETKAIVGTPDYISPEIIKGISSDNFSTDYWSLGVIMYEMLVGVPPFNDTTVEKLFDNILNLRMEWPQIGDEEDCISQNAADLIKKLMEPEFTKRIGHNNIQEIKDHPFFDGIDWNQLRKMPGLIVPRMVITGNEKPNSDKIDAFLKNMNKQDDKYQKIAQNIKKELQNFERIDLLQQKSVEEAQIKKKKQQLTIKDIEQQIQKFQSQIQIK</sequence>
<evidence type="ECO:0000256" key="9">
    <source>
        <dbReference type="ARBA" id="ARBA00048679"/>
    </source>
</evidence>
<evidence type="ECO:0000313" key="13">
    <source>
        <dbReference type="EMBL" id="CAD8085760.1"/>
    </source>
</evidence>
<dbReference type="GO" id="GO:0005524">
    <property type="term" value="F:ATP binding"/>
    <property type="evidence" value="ECO:0007669"/>
    <property type="project" value="UniProtKB-UniRule"/>
</dbReference>
<keyword evidence="3" id="KW-0723">Serine/threonine-protein kinase</keyword>
<dbReference type="CDD" id="cd05579">
    <property type="entry name" value="STKc_MAST_like"/>
    <property type="match status" value="1"/>
</dbReference>
<dbReference type="PROSITE" id="PS50011">
    <property type="entry name" value="PROTEIN_KINASE_DOM"/>
    <property type="match status" value="1"/>
</dbReference>
<evidence type="ECO:0000256" key="7">
    <source>
        <dbReference type="ARBA" id="ARBA00022840"/>
    </source>
</evidence>
<keyword evidence="4" id="KW-0808">Transferase</keyword>
<evidence type="ECO:0000256" key="2">
    <source>
        <dbReference type="ARBA" id="ARBA00012513"/>
    </source>
</evidence>
<reference evidence="13" key="1">
    <citation type="submission" date="2021-01" db="EMBL/GenBank/DDBJ databases">
        <authorList>
            <consortium name="Genoscope - CEA"/>
            <person name="William W."/>
        </authorList>
    </citation>
    <scope>NUCLEOTIDE SEQUENCE</scope>
</reference>
<evidence type="ECO:0000256" key="1">
    <source>
        <dbReference type="ARBA" id="ARBA00009903"/>
    </source>
</evidence>
<dbReference type="Pfam" id="PF00069">
    <property type="entry name" value="Pkinase"/>
    <property type="match status" value="2"/>
</dbReference>
<name>A0A8S1MZN1_PARPR</name>
<comment type="catalytic activity">
    <reaction evidence="8">
        <text>L-threonyl-[protein] + ATP = O-phospho-L-threonyl-[protein] + ADP + H(+)</text>
        <dbReference type="Rhea" id="RHEA:46608"/>
        <dbReference type="Rhea" id="RHEA-COMP:11060"/>
        <dbReference type="Rhea" id="RHEA-COMP:11605"/>
        <dbReference type="ChEBI" id="CHEBI:15378"/>
        <dbReference type="ChEBI" id="CHEBI:30013"/>
        <dbReference type="ChEBI" id="CHEBI:30616"/>
        <dbReference type="ChEBI" id="CHEBI:61977"/>
        <dbReference type="ChEBI" id="CHEBI:456216"/>
        <dbReference type="EC" id="2.7.11.1"/>
    </reaction>
</comment>
<keyword evidence="5 10" id="KW-0547">Nucleotide-binding</keyword>
<evidence type="ECO:0000256" key="8">
    <source>
        <dbReference type="ARBA" id="ARBA00047899"/>
    </source>
</evidence>
<dbReference type="OMA" id="IGHNNIQ"/>
<dbReference type="FunFam" id="1.10.510.10:FF:000340">
    <property type="entry name" value="Serine threonine protein kinase"/>
    <property type="match status" value="1"/>
</dbReference>
<gene>
    <name evidence="13" type="ORF">PPRIM_AZ9-3.1.T0750055</name>
</gene>
<dbReference type="PROSITE" id="PS00107">
    <property type="entry name" value="PROTEIN_KINASE_ATP"/>
    <property type="match status" value="1"/>
</dbReference>
<protein>
    <recommendedName>
        <fullName evidence="2">non-specific serine/threonine protein kinase</fullName>
        <ecNumber evidence="2">2.7.11.1</ecNumber>
    </recommendedName>
</protein>
<comment type="caution">
    <text evidence="13">The sequence shown here is derived from an EMBL/GenBank/DDBJ whole genome shotgun (WGS) entry which is preliminary data.</text>
</comment>
<dbReference type="EMBL" id="CAJJDM010000078">
    <property type="protein sequence ID" value="CAD8085760.1"/>
    <property type="molecule type" value="Genomic_DNA"/>
</dbReference>
<dbReference type="GO" id="GO:0004674">
    <property type="term" value="F:protein serine/threonine kinase activity"/>
    <property type="evidence" value="ECO:0007669"/>
    <property type="project" value="UniProtKB-KW"/>
</dbReference>
<dbReference type="InterPro" id="IPR000719">
    <property type="entry name" value="Prot_kinase_dom"/>
</dbReference>